<dbReference type="OrthoDB" id="4427980at2"/>
<dbReference type="KEGG" id="clia:C3E79_05395"/>
<dbReference type="EMBL" id="CP026948">
    <property type="protein sequence ID" value="AWB83982.1"/>
    <property type="molecule type" value="Genomic_DNA"/>
</dbReference>
<protein>
    <submittedName>
        <fullName evidence="1">Uncharacterized protein</fullName>
    </submittedName>
</protein>
<sequence>MGRHASGTNNYALSGRAIAAIVAVAIVLIAAVAWALRPREGDPQAAPEPPSCVAGELELPIAAADKRLGEKLAHDYAATSPVVRDYCINPTVVDSVADAAVYIAPNTPVAHQELAQRGRTAATSEPSPVAAVKVGVAHKGGPAEAKLGEVTFPVDEEPAASALVASALAANDEEAVEALTARRAQNLAGAAEVSDFVATSEGNVPAGYTFSPVEGEVVYTAIPLNQADSISEEQARAGQDFAKAMRDPAAADAGQQPAISDLVWAAATPSGGENITQHTDPGAKLADGGPMDTLFLLDTSEAMAPYMTEAERGIADAARAVAASGKSVALWNYSSPLNPGVVNGYRRNVALTPDAEAVADAVGRFLNGGVPRTREAVTAAVSESAGSTRIVVVTTGTADGGDDNAFIAGIDNANIAVVHVGEGQQDQALRGAAKSAAEAQRGDQVAPAIKAAAGIAG</sequence>
<dbReference type="Gene3D" id="3.40.50.410">
    <property type="entry name" value="von Willebrand factor, type A domain"/>
    <property type="match status" value="1"/>
</dbReference>
<keyword evidence="2" id="KW-1185">Reference proteome</keyword>
<reference evidence="2" key="1">
    <citation type="submission" date="2018-01" db="EMBL/GenBank/DDBJ databases">
        <authorList>
            <person name="Li J."/>
        </authorList>
    </citation>
    <scope>NUCLEOTIDE SEQUENCE [LARGE SCALE GENOMIC DNA]</scope>
    <source>
        <strain evidence="2">2184</strain>
    </source>
</reference>
<name>A0A2S0WE89_9CORY</name>
<dbReference type="RefSeq" id="WP_108403991.1">
    <property type="nucleotide sequence ID" value="NZ_CP026948.1"/>
</dbReference>
<proteinExistence type="predicted"/>
<gene>
    <name evidence="1" type="ORF">C3E79_05395</name>
</gene>
<dbReference type="AlphaFoldDB" id="A0A2S0WE89"/>
<evidence type="ECO:0000313" key="1">
    <source>
        <dbReference type="EMBL" id="AWB83982.1"/>
    </source>
</evidence>
<organism evidence="1 2">
    <name type="scientific">Corynebacterium liangguodongii</name>
    <dbReference type="NCBI Taxonomy" id="2079535"/>
    <lineage>
        <taxon>Bacteria</taxon>
        <taxon>Bacillati</taxon>
        <taxon>Actinomycetota</taxon>
        <taxon>Actinomycetes</taxon>
        <taxon>Mycobacteriales</taxon>
        <taxon>Corynebacteriaceae</taxon>
        <taxon>Corynebacterium</taxon>
    </lineage>
</organism>
<dbReference type="Proteomes" id="UP000244754">
    <property type="component" value="Chromosome"/>
</dbReference>
<dbReference type="InterPro" id="IPR036465">
    <property type="entry name" value="vWFA_dom_sf"/>
</dbReference>
<dbReference type="SUPFAM" id="SSF53300">
    <property type="entry name" value="vWA-like"/>
    <property type="match status" value="1"/>
</dbReference>
<accession>A0A2S0WE89</accession>
<evidence type="ECO:0000313" key="2">
    <source>
        <dbReference type="Proteomes" id="UP000244754"/>
    </source>
</evidence>